<evidence type="ECO:0000256" key="8">
    <source>
        <dbReference type="ARBA" id="ARBA00023136"/>
    </source>
</evidence>
<comment type="caution">
    <text evidence="10">The sequence shown here is derived from an EMBL/GenBank/DDBJ whole genome shotgun (WGS) entry which is preliminary data.</text>
</comment>
<evidence type="ECO:0000256" key="4">
    <source>
        <dbReference type="ARBA" id="ARBA00022741"/>
    </source>
</evidence>
<dbReference type="SUPFAM" id="SSF52540">
    <property type="entry name" value="P-loop containing nucleoside triphosphate hydrolases"/>
    <property type="match status" value="1"/>
</dbReference>
<dbReference type="InterPro" id="IPR050093">
    <property type="entry name" value="ABC_SmlMolc_Importer"/>
</dbReference>
<keyword evidence="8" id="KW-0472">Membrane</keyword>
<keyword evidence="6" id="KW-0408">Iron</keyword>
<evidence type="ECO:0000313" key="11">
    <source>
        <dbReference type="Proteomes" id="UP001183648"/>
    </source>
</evidence>
<gene>
    <name evidence="10" type="ORF">J2S63_001322</name>
</gene>
<dbReference type="Pfam" id="PF00005">
    <property type="entry name" value="ABC_tran"/>
    <property type="match status" value="1"/>
</dbReference>
<dbReference type="PROSITE" id="PS50893">
    <property type="entry name" value="ABC_TRANSPORTER_2"/>
    <property type="match status" value="1"/>
</dbReference>
<evidence type="ECO:0000259" key="9">
    <source>
        <dbReference type="PROSITE" id="PS50893"/>
    </source>
</evidence>
<keyword evidence="5 10" id="KW-0067">ATP-binding</keyword>
<dbReference type="PROSITE" id="PS00211">
    <property type="entry name" value="ABC_TRANSPORTER_1"/>
    <property type="match status" value="1"/>
</dbReference>
<keyword evidence="11" id="KW-1185">Reference proteome</keyword>
<reference evidence="10 11" key="1">
    <citation type="submission" date="2023-07" db="EMBL/GenBank/DDBJ databases">
        <title>Sequencing the genomes of 1000 actinobacteria strains.</title>
        <authorList>
            <person name="Klenk H.-P."/>
        </authorList>
    </citation>
    <scope>NUCLEOTIDE SEQUENCE [LARGE SCALE GENOMIC DNA]</scope>
    <source>
        <strain evidence="10 11">DSM 19426</strain>
    </source>
</reference>
<dbReference type="PANTHER" id="PTHR42781:SF4">
    <property type="entry name" value="SPERMIDINE_PUTRESCINE IMPORT ATP-BINDING PROTEIN POTA"/>
    <property type="match status" value="1"/>
</dbReference>
<evidence type="ECO:0000313" key="10">
    <source>
        <dbReference type="EMBL" id="MDR7361769.1"/>
    </source>
</evidence>
<dbReference type="EMBL" id="JAVDYG010000001">
    <property type="protein sequence ID" value="MDR7361769.1"/>
    <property type="molecule type" value="Genomic_DNA"/>
</dbReference>
<dbReference type="InterPro" id="IPR003439">
    <property type="entry name" value="ABC_transporter-like_ATP-bd"/>
</dbReference>
<dbReference type="Proteomes" id="UP001183648">
    <property type="component" value="Unassembled WGS sequence"/>
</dbReference>
<dbReference type="RefSeq" id="WP_310300222.1">
    <property type="nucleotide sequence ID" value="NZ_BAAAPS010000001.1"/>
</dbReference>
<dbReference type="InterPro" id="IPR003593">
    <property type="entry name" value="AAA+_ATPase"/>
</dbReference>
<evidence type="ECO:0000256" key="5">
    <source>
        <dbReference type="ARBA" id="ARBA00022840"/>
    </source>
</evidence>
<dbReference type="CDD" id="cd03259">
    <property type="entry name" value="ABC_Carb_Solutes_like"/>
    <property type="match status" value="1"/>
</dbReference>
<dbReference type="SMART" id="SM00382">
    <property type="entry name" value="AAA"/>
    <property type="match status" value="1"/>
</dbReference>
<dbReference type="InterPro" id="IPR027417">
    <property type="entry name" value="P-loop_NTPase"/>
</dbReference>
<evidence type="ECO:0000256" key="7">
    <source>
        <dbReference type="ARBA" id="ARBA00023065"/>
    </source>
</evidence>
<keyword evidence="7" id="KW-0406">Ion transport</keyword>
<dbReference type="Gene3D" id="3.40.50.300">
    <property type="entry name" value="P-loop containing nucleotide triphosphate hydrolases"/>
    <property type="match status" value="1"/>
</dbReference>
<keyword evidence="4" id="KW-0547">Nucleotide-binding</keyword>
<keyword evidence="1" id="KW-0813">Transport</keyword>
<evidence type="ECO:0000256" key="1">
    <source>
        <dbReference type="ARBA" id="ARBA00022448"/>
    </source>
</evidence>
<dbReference type="InterPro" id="IPR017871">
    <property type="entry name" value="ABC_transporter-like_CS"/>
</dbReference>
<sequence>MSALQVDHVTVRFGDVTAVDDVSLDVTSGQVCAVLGPSGSGKSTLLRAVAGLEPLTCGRVAYDGHDLRGVPPHRRGFALMFQDGQLFPHLTVAENVAYALRVRRRPRAERVARVAELLDLVGLTGYDARLPAELSGGELQRVALARSLAASPRLLLLDEPLASLDRHLTERLADDLATILREAGTTALMVTHDAEEAFAVADRMAVLRGGRLVQAGGLDEVWRAPVDATTAGFLGYATVLAPDRARALAGLAGVPLAPGGEALALRRSALRVSDGGPVRATVTALRSASEQVRLRVEVAAVGELDAVASWAQAVRVGDEVTLGLDPSRTAAVPAG</sequence>
<evidence type="ECO:0000256" key="2">
    <source>
        <dbReference type="ARBA" id="ARBA00022475"/>
    </source>
</evidence>
<dbReference type="InterPro" id="IPR015853">
    <property type="entry name" value="ABC_transpr_FbpC"/>
</dbReference>
<keyword evidence="2" id="KW-1003">Cell membrane</keyword>
<evidence type="ECO:0000256" key="3">
    <source>
        <dbReference type="ARBA" id="ARBA00022496"/>
    </source>
</evidence>
<evidence type="ECO:0000256" key="6">
    <source>
        <dbReference type="ARBA" id="ARBA00023004"/>
    </source>
</evidence>
<organism evidence="10 11">
    <name type="scientific">Nocardioides marmoribigeumensis</name>
    <dbReference type="NCBI Taxonomy" id="433649"/>
    <lineage>
        <taxon>Bacteria</taxon>
        <taxon>Bacillati</taxon>
        <taxon>Actinomycetota</taxon>
        <taxon>Actinomycetes</taxon>
        <taxon>Propionibacteriales</taxon>
        <taxon>Nocardioidaceae</taxon>
        <taxon>Nocardioides</taxon>
    </lineage>
</organism>
<dbReference type="GO" id="GO:0005524">
    <property type="term" value="F:ATP binding"/>
    <property type="evidence" value="ECO:0007669"/>
    <property type="project" value="UniProtKB-KW"/>
</dbReference>
<name>A0ABU2BUR3_9ACTN</name>
<feature type="domain" description="ABC transporter" evidence="9">
    <location>
        <begin position="4"/>
        <end position="234"/>
    </location>
</feature>
<protein>
    <submittedName>
        <fullName evidence="10">Thiamine transport system ATP-binding protein</fullName>
    </submittedName>
</protein>
<dbReference type="PANTHER" id="PTHR42781">
    <property type="entry name" value="SPERMIDINE/PUTRESCINE IMPORT ATP-BINDING PROTEIN POTA"/>
    <property type="match status" value="1"/>
</dbReference>
<accession>A0ABU2BUR3</accession>
<keyword evidence="3" id="KW-0410">Iron transport</keyword>
<proteinExistence type="predicted"/>